<evidence type="ECO:0000313" key="35">
    <source>
        <dbReference type="Proteomes" id="UP001230051"/>
    </source>
</evidence>
<dbReference type="Gene3D" id="3.40.50.800">
    <property type="entry name" value="Anticodon-binding domain"/>
    <property type="match status" value="1"/>
</dbReference>
<dbReference type="Gene3D" id="1.10.510.10">
    <property type="entry name" value="Transferase(Phosphotransferase) domain 1"/>
    <property type="match status" value="2"/>
</dbReference>
<dbReference type="GO" id="GO:0005524">
    <property type="term" value="F:ATP binding"/>
    <property type="evidence" value="ECO:0007669"/>
    <property type="project" value="UniProtKB-UniRule"/>
</dbReference>
<keyword evidence="11 28" id="KW-0067">ATP-binding</keyword>
<dbReference type="FunFam" id="1.10.510.10:FF:000353">
    <property type="entry name" value="Eukaryotic translation initiation factor 2-alpha kinase 4"/>
    <property type="match status" value="1"/>
</dbReference>
<dbReference type="SUPFAM" id="SSF55681">
    <property type="entry name" value="Class II aaRS and biotin synthetases"/>
    <property type="match status" value="1"/>
</dbReference>
<comment type="subcellular location">
    <subcellularLocation>
        <location evidence="1">Cytoplasm</location>
    </subcellularLocation>
</comment>
<keyword evidence="19" id="KW-0131">Cell cycle</keyword>
<keyword evidence="16" id="KW-0346">Stress response</keyword>
<evidence type="ECO:0000256" key="19">
    <source>
        <dbReference type="ARBA" id="ARBA00023306"/>
    </source>
</evidence>
<feature type="compositionally biased region" description="Basic and acidic residues" evidence="31">
    <location>
        <begin position="763"/>
        <end position="776"/>
    </location>
</feature>
<dbReference type="GO" id="GO:0000077">
    <property type="term" value="P:DNA damage checkpoint signaling"/>
    <property type="evidence" value="ECO:0007669"/>
    <property type="project" value="InterPro"/>
</dbReference>
<evidence type="ECO:0000256" key="7">
    <source>
        <dbReference type="ARBA" id="ARBA00022679"/>
    </source>
</evidence>
<comment type="catalytic activity">
    <reaction evidence="21">
        <text>L-threonyl-[protein] + ATP = O-phospho-L-threonyl-[protein] + ADP + H(+)</text>
        <dbReference type="Rhea" id="RHEA:46608"/>
        <dbReference type="Rhea" id="RHEA-COMP:11060"/>
        <dbReference type="Rhea" id="RHEA-COMP:11605"/>
        <dbReference type="ChEBI" id="CHEBI:15378"/>
        <dbReference type="ChEBI" id="CHEBI:30013"/>
        <dbReference type="ChEBI" id="CHEBI:30616"/>
        <dbReference type="ChEBI" id="CHEBI:61977"/>
        <dbReference type="ChEBI" id="CHEBI:456216"/>
        <dbReference type="EC" id="2.7.11.1"/>
    </reaction>
</comment>
<evidence type="ECO:0000256" key="16">
    <source>
        <dbReference type="ARBA" id="ARBA00023016"/>
    </source>
</evidence>
<dbReference type="Pfam" id="PF12745">
    <property type="entry name" value="HGTP_anticodon2"/>
    <property type="match status" value="1"/>
</dbReference>
<dbReference type="SUPFAM" id="SSF52954">
    <property type="entry name" value="Class II aaRS ABD-related"/>
    <property type="match status" value="1"/>
</dbReference>
<keyword evidence="9" id="KW-0418">Kinase</keyword>
<dbReference type="Gene3D" id="3.30.930.10">
    <property type="entry name" value="Bira Bifunctional Protein, Domain 2"/>
    <property type="match status" value="1"/>
</dbReference>
<evidence type="ECO:0000256" key="9">
    <source>
        <dbReference type="ARBA" id="ARBA00022777"/>
    </source>
</evidence>
<dbReference type="GO" id="GO:0005634">
    <property type="term" value="C:nucleus"/>
    <property type="evidence" value="ECO:0007669"/>
    <property type="project" value="TreeGrafter"/>
</dbReference>
<evidence type="ECO:0000256" key="12">
    <source>
        <dbReference type="ARBA" id="ARBA00022845"/>
    </source>
</evidence>
<keyword evidence="3" id="KW-0963">Cytoplasm</keyword>
<feature type="region of interest" description="Disordered" evidence="31">
    <location>
        <begin position="148"/>
        <end position="266"/>
    </location>
</feature>
<dbReference type="PANTHER" id="PTHR11042:SF136">
    <property type="entry name" value="EIF-2-ALPHA KINASE GCN2"/>
    <property type="match status" value="1"/>
</dbReference>
<accession>A0AAD8FYU6</accession>
<keyword evidence="4" id="KW-0723">Serine/threonine-protein kinase</keyword>
<comment type="subunit">
    <text evidence="23">Homodimer; homodimerization is important for kinase activation by uncharged tRNAs. Interacts with GCN1; this interaction stimulates EIF2AK4/GCN2 kinase activity and is impaired by IMPACT upon a variety of stress conditions, such as amino acid depletion, UV-C irradiation, proteasome inhibitor treatment and glucose deprivation. Interacts with DNAJC3; this interaction inhibits EIF2AK4/GCN2 kinase activity during endoplasmic reticulum (ER), hypothermic and amino acid-starving stress conditions. Interacts with MAP3K20; activates EIF2AK4/GCN2 kinase activity in response to moderate ribotoxic stress.</text>
</comment>
<gene>
    <name evidence="34" type="ORF">AOXY_G22688</name>
</gene>
<evidence type="ECO:0000256" key="24">
    <source>
        <dbReference type="ARBA" id="ARBA00073598"/>
    </source>
</evidence>
<evidence type="ECO:0000256" key="1">
    <source>
        <dbReference type="ARBA" id="ARBA00004496"/>
    </source>
</evidence>
<proteinExistence type="inferred from homology"/>
<dbReference type="InterPro" id="IPR006575">
    <property type="entry name" value="RWD_dom"/>
</dbReference>
<dbReference type="SMART" id="SM00220">
    <property type="entry name" value="S_TKc"/>
    <property type="match status" value="2"/>
</dbReference>
<evidence type="ECO:0000256" key="5">
    <source>
        <dbReference type="ARBA" id="ARBA00022553"/>
    </source>
</evidence>
<keyword evidence="15" id="KW-0007">Acetylation</keyword>
<evidence type="ECO:0000256" key="15">
    <source>
        <dbReference type="ARBA" id="ARBA00022990"/>
    </source>
</evidence>
<keyword evidence="12" id="KW-0810">Translation regulation</keyword>
<dbReference type="Gene3D" id="3.10.110.10">
    <property type="entry name" value="Ubiquitin Conjugating Enzyme"/>
    <property type="match status" value="1"/>
</dbReference>
<evidence type="ECO:0000256" key="28">
    <source>
        <dbReference type="PIRSR" id="PIRSR000660-2"/>
    </source>
</evidence>
<evidence type="ECO:0000256" key="4">
    <source>
        <dbReference type="ARBA" id="ARBA00022527"/>
    </source>
</evidence>
<evidence type="ECO:0000256" key="31">
    <source>
        <dbReference type="SAM" id="MobiDB-lite"/>
    </source>
</evidence>
<feature type="region of interest" description="Disordered" evidence="31">
    <location>
        <begin position="1"/>
        <end position="20"/>
    </location>
</feature>
<evidence type="ECO:0000256" key="27">
    <source>
        <dbReference type="PIRSR" id="PIRSR000660-1"/>
    </source>
</evidence>
<dbReference type="InterPro" id="IPR024435">
    <property type="entry name" value="HisRS-related_dom"/>
</dbReference>
<evidence type="ECO:0000256" key="13">
    <source>
        <dbReference type="ARBA" id="ARBA00022884"/>
    </source>
</evidence>
<comment type="caution">
    <text evidence="34">The sequence shown here is derived from an EMBL/GenBank/DDBJ whole genome shotgun (WGS) entry which is preliminary data.</text>
</comment>
<dbReference type="EMBL" id="JAGXEW010000023">
    <property type="protein sequence ID" value="KAK1158896.1"/>
    <property type="molecule type" value="Genomic_DNA"/>
</dbReference>
<evidence type="ECO:0000256" key="22">
    <source>
        <dbReference type="ARBA" id="ARBA00048679"/>
    </source>
</evidence>
<feature type="compositionally biased region" description="Polar residues" evidence="31">
    <location>
        <begin position="713"/>
        <end position="722"/>
    </location>
</feature>
<feature type="binding site" evidence="28 29">
    <location>
        <position position="624"/>
    </location>
    <ligand>
        <name>ATP</name>
        <dbReference type="ChEBI" id="CHEBI:30616"/>
    </ligand>
</feature>
<dbReference type="Pfam" id="PF00069">
    <property type="entry name" value="Pkinase"/>
    <property type="match status" value="3"/>
</dbReference>
<evidence type="ECO:0000313" key="34">
    <source>
        <dbReference type="EMBL" id="KAK1158896.1"/>
    </source>
</evidence>
<feature type="domain" description="Protein kinase" evidence="32">
    <location>
        <begin position="299"/>
        <end position="542"/>
    </location>
</feature>
<dbReference type="InterPro" id="IPR008271">
    <property type="entry name" value="Ser/Thr_kinase_AS"/>
</dbReference>
<dbReference type="FunFam" id="3.10.110.10:FF:000057">
    <property type="entry name" value="eukaryotic translation initiation factor 2-alpha kinase 4"/>
    <property type="match status" value="1"/>
</dbReference>
<feature type="region of interest" description="Disordered" evidence="31">
    <location>
        <begin position="670"/>
        <end position="737"/>
    </location>
</feature>
<evidence type="ECO:0000259" key="32">
    <source>
        <dbReference type="PROSITE" id="PS50011"/>
    </source>
</evidence>
<dbReference type="GO" id="GO:0005737">
    <property type="term" value="C:cytoplasm"/>
    <property type="evidence" value="ECO:0007669"/>
    <property type="project" value="UniProtKB-SubCell"/>
</dbReference>
<name>A0AAD8FYU6_ACIOX</name>
<dbReference type="FunFam" id="1.10.510.10:FF:000338">
    <property type="entry name" value="Eukaryotic translation initiation factor 2-alpha kinase"/>
    <property type="match status" value="1"/>
</dbReference>
<dbReference type="FunFam" id="3.40.50.800:FF:000009">
    <property type="entry name" value="Eukaryotic translation initiation factor 2-alpha kinase"/>
    <property type="match status" value="1"/>
</dbReference>
<evidence type="ECO:0000256" key="20">
    <source>
        <dbReference type="ARBA" id="ARBA00037982"/>
    </source>
</evidence>
<evidence type="ECO:0000256" key="6">
    <source>
        <dbReference type="ARBA" id="ARBA00022555"/>
    </source>
</evidence>
<dbReference type="InterPro" id="IPR045864">
    <property type="entry name" value="aa-tRNA-synth_II/BPL/LPL"/>
</dbReference>
<evidence type="ECO:0000256" key="25">
    <source>
        <dbReference type="ARBA" id="ARBA00076428"/>
    </source>
</evidence>
<evidence type="ECO:0000256" key="23">
    <source>
        <dbReference type="ARBA" id="ARBA00065481"/>
    </source>
</evidence>
<dbReference type="Gene3D" id="3.30.200.20">
    <property type="entry name" value="Phosphorylase Kinase, domain 1"/>
    <property type="match status" value="1"/>
</dbReference>
<keyword evidence="6" id="KW-0820">tRNA-binding</keyword>
<feature type="compositionally biased region" description="Basic and acidic residues" evidence="31">
    <location>
        <begin position="148"/>
        <end position="161"/>
    </location>
</feature>
<dbReference type="InterPro" id="IPR016135">
    <property type="entry name" value="UBQ-conjugating_enzyme/RWD"/>
</dbReference>
<dbReference type="Pfam" id="PF05773">
    <property type="entry name" value="RWD"/>
    <property type="match status" value="1"/>
</dbReference>
<keyword evidence="14" id="KW-0524">Neurogenesis</keyword>
<dbReference type="CDD" id="cd14046">
    <property type="entry name" value="STKc_EIF2AK4_GCN2_rpt2"/>
    <property type="match status" value="1"/>
</dbReference>
<keyword evidence="17 30" id="KW-0175">Coiled coil</keyword>
<dbReference type="PIRSF" id="PIRSF000660">
    <property type="entry name" value="Ser/Thr_PK_GCN2"/>
    <property type="match status" value="1"/>
</dbReference>
<keyword evidence="13" id="KW-0694">RNA-binding</keyword>
<feature type="compositionally biased region" description="Basic and acidic residues" evidence="31">
    <location>
        <begin position="186"/>
        <end position="209"/>
    </location>
</feature>
<evidence type="ECO:0000256" key="10">
    <source>
        <dbReference type="ARBA" id="ARBA00022810"/>
    </source>
</evidence>
<dbReference type="InterPro" id="IPR000719">
    <property type="entry name" value="Prot_kinase_dom"/>
</dbReference>
<dbReference type="GO" id="GO:0140469">
    <property type="term" value="P:GCN2-mediated signaling"/>
    <property type="evidence" value="ECO:0007669"/>
    <property type="project" value="UniProtKB-ARBA"/>
</dbReference>
<evidence type="ECO:0000256" key="30">
    <source>
        <dbReference type="SAM" id="Coils"/>
    </source>
</evidence>
<feature type="compositionally biased region" description="Basic residues" evidence="31">
    <location>
        <begin position="238"/>
        <end position="254"/>
    </location>
</feature>
<dbReference type="InterPro" id="IPR041715">
    <property type="entry name" value="HisRS-like_core"/>
</dbReference>
<feature type="domain" description="RWD" evidence="33">
    <location>
        <begin position="24"/>
        <end position="137"/>
    </location>
</feature>
<evidence type="ECO:0000256" key="2">
    <source>
        <dbReference type="ARBA" id="ARBA00012513"/>
    </source>
</evidence>
<keyword evidence="35" id="KW-1185">Reference proteome</keyword>
<dbReference type="SMART" id="SM00591">
    <property type="entry name" value="RWD"/>
    <property type="match status" value="1"/>
</dbReference>
<dbReference type="FunFam" id="3.30.200.20:FF:000308">
    <property type="entry name" value="Eukaryotic translation initiation factor 2-alpha kinase 4"/>
    <property type="match status" value="1"/>
</dbReference>
<keyword evidence="18" id="KW-0010">Activator</keyword>
<dbReference type="PANTHER" id="PTHR11042">
    <property type="entry name" value="EUKARYOTIC TRANSLATION INITIATION FACTOR 2-ALPHA KINASE EIF2-ALPHA KINASE -RELATED"/>
    <property type="match status" value="1"/>
</dbReference>
<feature type="binding site" evidence="28">
    <location>
        <begin position="601"/>
        <end position="609"/>
    </location>
    <ligand>
        <name>ATP</name>
        <dbReference type="ChEBI" id="CHEBI:30616"/>
    </ligand>
</feature>
<evidence type="ECO:0000259" key="33">
    <source>
        <dbReference type="PROSITE" id="PS50908"/>
    </source>
</evidence>
<reference evidence="34" key="1">
    <citation type="submission" date="2022-02" db="EMBL/GenBank/DDBJ databases">
        <title>Atlantic sturgeon de novo genome assembly.</title>
        <authorList>
            <person name="Stock M."/>
            <person name="Klopp C."/>
            <person name="Guiguen Y."/>
            <person name="Cabau C."/>
            <person name="Parinello H."/>
            <person name="Santidrian Yebra-Pimentel E."/>
            <person name="Kuhl H."/>
            <person name="Dirks R.P."/>
            <person name="Guessner J."/>
            <person name="Wuertz S."/>
            <person name="Du K."/>
            <person name="Schartl M."/>
        </authorList>
    </citation>
    <scope>NUCLEOTIDE SEQUENCE</scope>
    <source>
        <strain evidence="34">STURGEONOMICS-FGT-2020</strain>
        <tissue evidence="34">Whole blood</tissue>
    </source>
</reference>
<evidence type="ECO:0000256" key="14">
    <source>
        <dbReference type="ARBA" id="ARBA00022902"/>
    </source>
</evidence>
<evidence type="ECO:0000256" key="26">
    <source>
        <dbReference type="ARBA" id="ARBA00083151"/>
    </source>
</evidence>
<evidence type="ECO:0000256" key="18">
    <source>
        <dbReference type="ARBA" id="ARBA00023159"/>
    </source>
</evidence>
<dbReference type="FunFam" id="3.30.930.10:FF:000031">
    <property type="entry name" value="Eukaryotic translation initiation factor 2-alpha kinase 4"/>
    <property type="match status" value="1"/>
</dbReference>
<dbReference type="EC" id="2.7.11.1" evidence="2"/>
<keyword evidence="10" id="KW-0338">Growth arrest</keyword>
<evidence type="ECO:0000256" key="17">
    <source>
        <dbReference type="ARBA" id="ARBA00023054"/>
    </source>
</evidence>
<dbReference type="Pfam" id="PF13393">
    <property type="entry name" value="tRNA-synt_His"/>
    <property type="match status" value="1"/>
</dbReference>
<organism evidence="34 35">
    <name type="scientific">Acipenser oxyrinchus oxyrinchus</name>
    <dbReference type="NCBI Taxonomy" id="40147"/>
    <lineage>
        <taxon>Eukaryota</taxon>
        <taxon>Metazoa</taxon>
        <taxon>Chordata</taxon>
        <taxon>Craniata</taxon>
        <taxon>Vertebrata</taxon>
        <taxon>Euteleostomi</taxon>
        <taxon>Actinopterygii</taxon>
        <taxon>Chondrostei</taxon>
        <taxon>Acipenseriformes</taxon>
        <taxon>Acipenseridae</taxon>
        <taxon>Acipenser</taxon>
    </lineage>
</organism>
<evidence type="ECO:0000256" key="8">
    <source>
        <dbReference type="ARBA" id="ARBA00022741"/>
    </source>
</evidence>
<dbReference type="SUPFAM" id="SSF56112">
    <property type="entry name" value="Protein kinase-like (PK-like)"/>
    <property type="match status" value="2"/>
</dbReference>
<evidence type="ECO:0000256" key="29">
    <source>
        <dbReference type="PROSITE-ProRule" id="PRU10141"/>
    </source>
</evidence>
<feature type="region of interest" description="Disordered" evidence="31">
    <location>
        <begin position="756"/>
        <end position="790"/>
    </location>
</feature>
<dbReference type="GO" id="GO:0000049">
    <property type="term" value="F:tRNA binding"/>
    <property type="evidence" value="ECO:0007669"/>
    <property type="project" value="UniProtKB-KW"/>
</dbReference>
<dbReference type="CDD" id="cd14012">
    <property type="entry name" value="PK_eIF2AK_GCN2_rpt1"/>
    <property type="match status" value="1"/>
</dbReference>
<feature type="active site" description="Proton acceptor" evidence="27">
    <location>
        <position position="851"/>
    </location>
</feature>
<sequence length="1652" mass="188124">MAIMSFCEKRPTEENNEYTDSQENELEALASIYGEDFQDLRKNLPWKVKRPPEVFLSLRPQGLTSRQETYVTIDLWVQCPPTYPDVPPEVELKNAKGLSTENLQNLQSELKKLAADLCGEVMIFQLAEHVQCFLSEHNIPPPKSFHEEMLKNQQRQQEKLAQEQQQRIDQQRKRDEQMQNEILAEIQRREEEKKEEKKRKEMAKQERLESAAMTRPESPKLVCASGGTADQPEAKRGGNNRRRAHSSGRSRRDRQHSCCSNEESTRPHEVLQFSAGSRGDITVFRGKCIGESEQLGRRVYYAFEATSGDFVIVYEWILQWNKKMGKFFTSQEKDKIEKCKKQIQGAESELSSLLKLDHPNLVHYTALTHREHEDSIVINLLVEHINGSSLSSSLSKSTPLPIDQIRNYASQLLTALNFLHSNSVVHKVLSAASVLVDSEGNVKLTDYSISKRLAEICKEDIFEQTRVRFCEDALPRKTGKKGDVWNLGLLLLALSQGKEVKQYPLTVPSNLPSDFQDFLHKCVCVDDTERWNTQQLLEHAFVNPPLVKTPSQLKEDSPEETGIDFVSTVTPSNYILNAHFGPEIHKQFSRYYTEFEELKLLGKGAFGAVIKVQNKLDGCSYAVKRIQVNPASKQFRRIKGEVTLLSRLNHENIVRYYNAWIEKQQMPSSGVLSNESSEQKTSNASPPQDKVNELGLMDNVEDNAPPPALASSVEWSTTVEKSSSAKHGGEDQESSDDEDVFCASFRAYNSDSDSDIIFANGDGSRDSHSQEEESKRNAAGPLSPPESREEERPVLLTVHYLYIQMEYCERSTLRDTIDRGLYQDNSRLWRLFREILDGLAYIHEQGMIHRDLKPVNIFLDSNDHVKIGDFGLATDHPANVAADKCEVEDHVHVIKQDATDNMTGMVGTALYVSPEVEGSTRATYNQKVDLFSLGIIFFEMSYRPMTTASERISVLSQLRLPTIEFPEDFDYDKTERQRRVITWLLEHDPALRPTAAELLKSEHLPPSQMEESELHEVLHHTLANLNGKAYRNMLNLLFSQNISPVMDYTYDIDLCKGSYSSHGAKLQQYVYETVSRVFKTHGAVKLQTPLFMPKNKKLYEGIEVACFMDHSGMLVMVPYDLRIMFARFVAKNNITNLKRYSIERVFRPRKLDRSHPRELLECAFDIVTSTTNSLLPEAEAIYTISEIIYEFPVLQERNYSIYLNHTCLLKAILLHCGIPEDKLSQSSTILYEAMSEKLTRRELEAKFCNLSLSTKSLQTLYKYIDQKGDLPELNPLINTLTKQKTAVAQLAKQGMKDLEEVTGLLKKLGVKLQVVINLGLFYKVQHHSGIIFQFVAFVKRRHRTVPDIVAAGGRYDNLIPQFRGPELSGPIPSAVGASLALEKICAALASMEEPPSISCCDVLVVSVGQASMDRAIKILQKLWTTGVSADVMYDVSQSQETVQEHCKHVGIACVAFVSEKEGNYIKVKSFEKDRQSEKRILETDLVDHLVQKFRTKFSEDRFTRDVSENGALQNPKASLLLTSGSSEPYGSSTVPNVNVVSPEKLSASTRRRYETQIQSRLQNMASNFQNKYNDMEVLAIDLPKEMLIHFLTLEYDGDEQMFYASVKQLLSRLPKQRYLKSICEEIHQFKIVKRVAVLVLYSYKDDYYKVLF</sequence>
<feature type="coiled-coil region" evidence="30">
    <location>
        <begin position="329"/>
        <end position="356"/>
    </location>
</feature>
<feature type="compositionally biased region" description="Polar residues" evidence="31">
    <location>
        <begin position="670"/>
        <end position="686"/>
    </location>
</feature>
<dbReference type="GO" id="GO:0034198">
    <property type="term" value="P:cellular response to amino acid starvation"/>
    <property type="evidence" value="ECO:0007669"/>
    <property type="project" value="UniProtKB-ARBA"/>
</dbReference>
<evidence type="ECO:0000256" key="21">
    <source>
        <dbReference type="ARBA" id="ARBA00047899"/>
    </source>
</evidence>
<dbReference type="PROSITE" id="PS50908">
    <property type="entry name" value="RWD"/>
    <property type="match status" value="1"/>
</dbReference>
<feature type="domain" description="Protein kinase" evidence="32">
    <location>
        <begin position="595"/>
        <end position="1018"/>
    </location>
</feature>
<dbReference type="Proteomes" id="UP001230051">
    <property type="component" value="Unassembled WGS sequence"/>
</dbReference>
<protein>
    <recommendedName>
        <fullName evidence="24">eIF-2-alpha kinase GCN2</fullName>
        <ecNumber evidence="2">2.7.11.1</ecNumber>
    </recommendedName>
    <alternativeName>
        <fullName evidence="25">Eukaryotic translation initiation factor 2-alpha kinase 4</fullName>
    </alternativeName>
    <alternativeName>
        <fullName evidence="26">GCN2-like protein</fullName>
    </alternativeName>
</protein>
<dbReference type="InterPro" id="IPR017441">
    <property type="entry name" value="Protein_kinase_ATP_BS"/>
</dbReference>
<comment type="similarity">
    <text evidence="20">Belongs to the protein kinase superfamily. Ser/Thr protein kinase family. GCN2 subfamily.</text>
</comment>
<dbReference type="PROSITE" id="PS00108">
    <property type="entry name" value="PROTEIN_KINASE_ST"/>
    <property type="match status" value="1"/>
</dbReference>
<dbReference type="InterPro" id="IPR011009">
    <property type="entry name" value="Kinase-like_dom_sf"/>
</dbReference>
<dbReference type="InterPro" id="IPR050339">
    <property type="entry name" value="CC_SR_Kinase"/>
</dbReference>
<keyword evidence="8 28" id="KW-0547">Nucleotide-binding</keyword>
<keyword evidence="7" id="KW-0808">Transferase</keyword>
<dbReference type="InterPro" id="IPR036621">
    <property type="entry name" value="Anticodon-bd_dom_sf"/>
</dbReference>
<evidence type="ECO:0000256" key="11">
    <source>
        <dbReference type="ARBA" id="ARBA00022840"/>
    </source>
</evidence>
<dbReference type="PROSITE" id="PS50011">
    <property type="entry name" value="PROTEIN_KINASE_DOM"/>
    <property type="match status" value="2"/>
</dbReference>
<dbReference type="PROSITE" id="PS00107">
    <property type="entry name" value="PROTEIN_KINASE_ATP"/>
    <property type="match status" value="1"/>
</dbReference>
<dbReference type="SUPFAM" id="SSF54495">
    <property type="entry name" value="UBC-like"/>
    <property type="match status" value="1"/>
</dbReference>
<keyword evidence="5" id="KW-0597">Phosphoprotein</keyword>
<dbReference type="GO" id="GO:0007399">
    <property type="term" value="P:nervous system development"/>
    <property type="evidence" value="ECO:0007669"/>
    <property type="project" value="UniProtKB-KW"/>
</dbReference>
<evidence type="ECO:0000256" key="3">
    <source>
        <dbReference type="ARBA" id="ARBA00022490"/>
    </source>
</evidence>
<comment type="catalytic activity">
    <reaction evidence="22">
        <text>L-seryl-[protein] + ATP = O-phospho-L-seryl-[protein] + ADP + H(+)</text>
        <dbReference type="Rhea" id="RHEA:17989"/>
        <dbReference type="Rhea" id="RHEA-COMP:9863"/>
        <dbReference type="Rhea" id="RHEA-COMP:11604"/>
        <dbReference type="ChEBI" id="CHEBI:15378"/>
        <dbReference type="ChEBI" id="CHEBI:29999"/>
        <dbReference type="ChEBI" id="CHEBI:30616"/>
        <dbReference type="ChEBI" id="CHEBI:83421"/>
        <dbReference type="ChEBI" id="CHEBI:456216"/>
        <dbReference type="EC" id="2.7.11.1"/>
    </reaction>
</comment>
<dbReference type="InterPro" id="IPR016255">
    <property type="entry name" value="Gcn2"/>
</dbReference>
<dbReference type="CDD" id="cd23823">
    <property type="entry name" value="RWD_GCN2"/>
    <property type="match status" value="1"/>
</dbReference>
<dbReference type="GO" id="GO:0004694">
    <property type="term" value="F:eukaryotic translation initiation factor 2alpha kinase activity"/>
    <property type="evidence" value="ECO:0007669"/>
    <property type="project" value="InterPro"/>
</dbReference>